<dbReference type="KEGG" id="sat:SYN_01037"/>
<dbReference type="PANTHER" id="PTHR43788">
    <property type="entry name" value="DNA2/NAM7 HELICASE FAMILY MEMBER"/>
    <property type="match status" value="1"/>
</dbReference>
<evidence type="ECO:0000313" key="4">
    <source>
        <dbReference type="EMBL" id="ABC77457.1"/>
    </source>
</evidence>
<dbReference type="Pfam" id="PF23139">
    <property type="entry name" value="OB_YrrC"/>
    <property type="match status" value="1"/>
</dbReference>
<dbReference type="EMBL" id="CP000252">
    <property type="protein sequence ID" value="ABC77457.1"/>
    <property type="molecule type" value="Genomic_DNA"/>
</dbReference>
<sequence length="753" mass="83814">MVSPLHIPGIFKMEKSPDRTHSSADPLVDLQGHIERVSYINEESGYTVARVKVSGHRDPVTVVGGMMNPTPGEKVRMKGEWTNHPRFGEQFRLVFCESSVPATAVGIEKYLGSGLIKGIGPVMARRMVEKFGEATLEIIDQDSARLQEVEGIGEKRITMIRRAWEEQREIRSIMIFLQSHGVSAAYAARIFRQYGNAAIKVLQENPYRLATDIFGIGFLTADRIAEKMGFARDSHLRAEAGILYVLHELSEEGHVTYPAGPLIRKCEETLEIDRKFIAAALEGIAGERQIVIEDGASFPEALPDRTVSLAKYHLSETQTAARLRILLNTPSALREIETEKAIAWVQEKLSLTLAHNQIEAIRAAVSNKLLVITGGPGTGKTTIINAIIRIFSASGTKILLAAPTGRAAKRMSEATGMEAKTIHRLLEYSPQKGGFQKDDTSPLDCEMLIVDEASMIDIILMHHLVKAIPLPSSFIMIGDGDQLPSVGAGRVLNDVIESGCLPVVELREIFRQARESSIINNAHEINRGKFPRLQPPGDRLDDFYFVEQEDPEKVVDLIIRLVRERIPQRFGLDPMEDIQVLTPMHRGLAGAGNLNSVLQATLNPGKDGLQRGGRFYLVGDKVMQIRNNYDRDVYNGDIGRIVRLDHELQEATLNFDGREVVYEYGDLEEIVLSYAVSVHKSQGAEYPAVIMPLLMQHYMLLQRNLLYTAVTRGKKLVVIIGSKKALAIAVRNNKTHKRFTLLSQRLRKAMAES</sequence>
<protein>
    <submittedName>
        <fullName evidence="4">Exodeoxyribonuclease V alpha chain</fullName>
        <ecNumber evidence="4">3.1.11.5</ecNumber>
    </submittedName>
</protein>
<keyword evidence="5" id="KW-1185">Reference proteome</keyword>
<dbReference type="GO" id="GO:0006310">
    <property type="term" value="P:DNA recombination"/>
    <property type="evidence" value="ECO:0007669"/>
    <property type="project" value="InterPro"/>
</dbReference>
<dbReference type="AlphaFoldDB" id="Q2LTP5"/>
<dbReference type="Pfam" id="PF14490">
    <property type="entry name" value="HHH_RecD2"/>
    <property type="match status" value="1"/>
</dbReference>
<dbReference type="SUPFAM" id="SSF52540">
    <property type="entry name" value="P-loop containing nucleoside triphosphate hydrolases"/>
    <property type="match status" value="1"/>
</dbReference>
<organism evidence="4 5">
    <name type="scientific">Syntrophus aciditrophicus (strain SB)</name>
    <dbReference type="NCBI Taxonomy" id="56780"/>
    <lineage>
        <taxon>Bacteria</taxon>
        <taxon>Pseudomonadati</taxon>
        <taxon>Thermodesulfobacteriota</taxon>
        <taxon>Syntrophia</taxon>
        <taxon>Syntrophales</taxon>
        <taxon>Syntrophaceae</taxon>
        <taxon>Syntrophus</taxon>
    </lineage>
</organism>
<reference evidence="4 5" key="1">
    <citation type="journal article" date="2007" name="Proc. Natl. Acad. Sci. U.S.A.">
        <title>The genome of Syntrophus aciditrophicus: life at the thermodynamic limit of microbial growth.</title>
        <authorList>
            <person name="McInerney M.J."/>
            <person name="Rohlin L."/>
            <person name="Mouttaki H."/>
            <person name="Kim U."/>
            <person name="Krupp R.S."/>
            <person name="Rios-Hernandez L."/>
            <person name="Sieber J."/>
            <person name="Struchtemeyer C.G."/>
            <person name="Bhattacharyya A."/>
            <person name="Campbell J.W."/>
            <person name="Gunsalus R.P."/>
        </authorList>
    </citation>
    <scope>NUCLEOTIDE SEQUENCE [LARGE SCALE GENOMIC DNA]</scope>
    <source>
        <strain evidence="4 5">SB</strain>
    </source>
</reference>
<dbReference type="GO" id="GO:0005524">
    <property type="term" value="F:ATP binding"/>
    <property type="evidence" value="ECO:0007669"/>
    <property type="project" value="UniProtKB-KW"/>
</dbReference>
<evidence type="ECO:0000256" key="2">
    <source>
        <dbReference type="ARBA" id="ARBA00022840"/>
    </source>
</evidence>
<dbReference type="GO" id="GO:0009338">
    <property type="term" value="C:exodeoxyribonuclease V complex"/>
    <property type="evidence" value="ECO:0007669"/>
    <property type="project" value="TreeGrafter"/>
</dbReference>
<dbReference type="GO" id="GO:0003677">
    <property type="term" value="F:DNA binding"/>
    <property type="evidence" value="ECO:0007669"/>
    <property type="project" value="InterPro"/>
</dbReference>
<dbReference type="NCBIfam" id="TIGR01448">
    <property type="entry name" value="recD_rel"/>
    <property type="match status" value="1"/>
</dbReference>
<dbReference type="Gene3D" id="3.40.50.300">
    <property type="entry name" value="P-loop containing nucleotide triphosphate hydrolases"/>
    <property type="match status" value="2"/>
</dbReference>
<dbReference type="Gene3D" id="2.30.30.940">
    <property type="match status" value="1"/>
</dbReference>
<dbReference type="GO" id="GO:0008854">
    <property type="term" value="F:exodeoxyribonuclease V activity"/>
    <property type="evidence" value="ECO:0007669"/>
    <property type="project" value="UniProtKB-EC"/>
</dbReference>
<dbReference type="InParanoid" id="Q2LTP5"/>
<dbReference type="SUPFAM" id="SSF47781">
    <property type="entry name" value="RuvA domain 2-like"/>
    <property type="match status" value="1"/>
</dbReference>
<dbReference type="Gene3D" id="1.10.150.20">
    <property type="entry name" value="5' to 3' exonuclease, C-terminal subdomain"/>
    <property type="match status" value="1"/>
</dbReference>
<dbReference type="Gene3D" id="1.10.10.2220">
    <property type="match status" value="1"/>
</dbReference>
<dbReference type="InterPro" id="IPR010994">
    <property type="entry name" value="RuvA_2-like"/>
</dbReference>
<keyword evidence="2" id="KW-0067">ATP-binding</keyword>
<evidence type="ECO:0000313" key="5">
    <source>
        <dbReference type="Proteomes" id="UP000001933"/>
    </source>
</evidence>
<dbReference type="CDD" id="cd17933">
    <property type="entry name" value="DEXSc_RecD-like"/>
    <property type="match status" value="1"/>
</dbReference>
<dbReference type="GO" id="GO:0043139">
    <property type="term" value="F:5'-3' DNA helicase activity"/>
    <property type="evidence" value="ECO:0007669"/>
    <property type="project" value="InterPro"/>
</dbReference>
<dbReference type="InterPro" id="IPR055446">
    <property type="entry name" value="RecD2_N_OB"/>
</dbReference>
<dbReference type="HOGENOM" id="CLU_007524_0_3_7"/>
<accession>Q2LTP5</accession>
<dbReference type="InterPro" id="IPR003593">
    <property type="entry name" value="AAA+_ATPase"/>
</dbReference>
<dbReference type="EC" id="3.1.11.5" evidence="4"/>
<dbReference type="InterPro" id="IPR027785">
    <property type="entry name" value="UvrD-like_helicase_C"/>
</dbReference>
<dbReference type="eggNOG" id="COG0507">
    <property type="taxonomic scope" value="Bacteria"/>
</dbReference>
<proteinExistence type="inferred from homology"/>
<dbReference type="InterPro" id="IPR027417">
    <property type="entry name" value="P-loop_NTPase"/>
</dbReference>
<dbReference type="Pfam" id="PF13538">
    <property type="entry name" value="UvrD_C_2"/>
    <property type="match status" value="1"/>
</dbReference>
<dbReference type="InterPro" id="IPR041451">
    <property type="entry name" value="RecD2_SH13"/>
</dbReference>
<name>Q2LTP5_SYNAS</name>
<keyword evidence="1" id="KW-0547">Nucleotide-binding</keyword>
<feature type="domain" description="AAA+ ATPase" evidence="3">
    <location>
        <begin position="366"/>
        <end position="488"/>
    </location>
</feature>
<evidence type="ECO:0000256" key="1">
    <source>
        <dbReference type="ARBA" id="ARBA00022741"/>
    </source>
</evidence>
<dbReference type="InterPro" id="IPR050534">
    <property type="entry name" value="Coronavir_polyprotein_1ab"/>
</dbReference>
<dbReference type="SMART" id="SM00382">
    <property type="entry name" value="AAA"/>
    <property type="match status" value="1"/>
</dbReference>
<evidence type="ECO:0000259" key="3">
    <source>
        <dbReference type="SMART" id="SM00382"/>
    </source>
</evidence>
<dbReference type="Pfam" id="PF18335">
    <property type="entry name" value="SH3_13"/>
    <property type="match status" value="1"/>
</dbReference>
<dbReference type="Pfam" id="PF14520">
    <property type="entry name" value="HHH_5"/>
    <property type="match status" value="1"/>
</dbReference>
<dbReference type="GO" id="GO:0017116">
    <property type="term" value="F:single-stranded DNA helicase activity"/>
    <property type="evidence" value="ECO:0007669"/>
    <property type="project" value="TreeGrafter"/>
</dbReference>
<dbReference type="CDD" id="cd18809">
    <property type="entry name" value="SF1_C_RecD"/>
    <property type="match status" value="1"/>
</dbReference>
<dbReference type="InterPro" id="IPR029493">
    <property type="entry name" value="RecD2-like_HHH"/>
</dbReference>
<dbReference type="Pfam" id="PF13245">
    <property type="entry name" value="AAA_19"/>
    <property type="match status" value="1"/>
</dbReference>
<dbReference type="InterPro" id="IPR006345">
    <property type="entry name" value="RecD2"/>
</dbReference>
<dbReference type="STRING" id="56780.SYN_01037"/>
<gene>
    <name evidence="4" type="ORF">SYN_01037</name>
</gene>
<keyword evidence="4" id="KW-0378">Hydrolase</keyword>
<dbReference type="HAMAP" id="MF_01488">
    <property type="entry name" value="RecD2"/>
    <property type="match status" value="1"/>
</dbReference>
<dbReference type="PANTHER" id="PTHR43788:SF6">
    <property type="entry name" value="DNA HELICASE B"/>
    <property type="match status" value="1"/>
</dbReference>
<dbReference type="Proteomes" id="UP000001933">
    <property type="component" value="Chromosome"/>
</dbReference>